<reference evidence="3" key="1">
    <citation type="submission" date="2017-07" db="EMBL/GenBank/DDBJ databases">
        <title>Taro Niue Genome Assembly and Annotation.</title>
        <authorList>
            <person name="Atibalentja N."/>
            <person name="Keating K."/>
            <person name="Fields C.J."/>
        </authorList>
    </citation>
    <scope>NUCLEOTIDE SEQUENCE</scope>
    <source>
        <strain evidence="3">Niue_2</strain>
        <tissue evidence="3">Leaf</tissue>
    </source>
</reference>
<feature type="region of interest" description="Disordered" evidence="1">
    <location>
        <begin position="750"/>
        <end position="776"/>
    </location>
</feature>
<evidence type="ECO:0000259" key="2">
    <source>
        <dbReference type="PROSITE" id="PS50174"/>
    </source>
</evidence>
<dbReference type="GO" id="GO:0003676">
    <property type="term" value="F:nucleic acid binding"/>
    <property type="evidence" value="ECO:0007669"/>
    <property type="project" value="InterPro"/>
</dbReference>
<dbReference type="SMART" id="SM00443">
    <property type="entry name" value="G_patch"/>
    <property type="match status" value="1"/>
</dbReference>
<dbReference type="Pfam" id="PF01585">
    <property type="entry name" value="G-patch"/>
    <property type="match status" value="1"/>
</dbReference>
<dbReference type="PANTHER" id="PTHR33240">
    <property type="entry name" value="OS08G0508500 PROTEIN"/>
    <property type="match status" value="1"/>
</dbReference>
<evidence type="ECO:0000313" key="3">
    <source>
        <dbReference type="EMBL" id="MQL76259.1"/>
    </source>
</evidence>
<dbReference type="SUPFAM" id="SSF50630">
    <property type="entry name" value="Acid proteases"/>
    <property type="match status" value="1"/>
</dbReference>
<gene>
    <name evidence="3" type="ORF">Taro_008649</name>
</gene>
<dbReference type="InterPro" id="IPR021109">
    <property type="entry name" value="Peptidase_aspartic_dom_sf"/>
</dbReference>
<dbReference type="PROSITE" id="PS50174">
    <property type="entry name" value="G_PATCH"/>
    <property type="match status" value="1"/>
</dbReference>
<name>A0A843U7K8_COLES</name>
<keyword evidence="4" id="KW-1185">Reference proteome</keyword>
<sequence length="898" mass="98013">MHGAKLADVGNGKAMPKFVTTRSRWGDFAAIRRSGVVFDALSTRARRMERGRCHVVSGLRVLREGRDRPTRRDRISYRTVSWRRDQKVALSSVATTAEGAFDVCLSDYRLIIVCGNASDALAHVVLREHVGPYVRDYETERCAMVLARLTLWLWWYLVVVVNINGVRMSQCLVDSGASINLVSLDTLNFYGVTLQAIRPSAITVMAYDNTSRSPKGVVALKVGLGLSVTEMDFHILDMDLSFRMILGRPFIQALGAVISTVHQCRKFPYKGRVLKVASKPTIFEVDARTDNSIPSIWRSNKPLMFVLDTVSMYPDLSSLSVSTVKRSKIMTKKGWHIMLQMGYQPGKGLGVHLQGRTEAVKDIKMRSRAGLGYKPGKTDHQQGQPLTWTLYQHFKRGPLQPGREQTSTITAEPEHFSILTTYAAVGDVRPPKQVKRGESKSEWGRWFDMSDIATSLDQLFTPADTEQLVVATSKRSQEDEAESSTLPTRVHATIRLRAGLSSSSSALTFPPSSSNTLDLPSSLGNASIPFSPPGNAPAPFSSSSNVLDLPSSLGNVLIPFSPPGNVPASFSSPSNALNLPLSNAPAPLFSLGNALALFFSPGIVLSQLQATAWPSFISLSIPRAPMPHLATAVHSPEQTITLRPPCSDPSSLEPALVSHLLRLAISPRPLSLCALSTEGAPKMPISQWLILSSPSRRPPSSPRSVPQLTKFFSTFPSTQGPPFPSTYGTFTVFPPPSSSPIQGISFTALNSSPSSPTRDSAFTALPSPQPPAVDSGSCSASLESMRLWSDDDSFEEGDEEFEDEADAFASGLKRFDEPSAAVEETTKEINLGTEKNSRTVLISSNLSPAEEEAIIEVLREYNDTFAWSYEDMPGLDTALVEHHLTLKPGSIAIKQRLR</sequence>
<comment type="caution">
    <text evidence="3">The sequence shown here is derived from an EMBL/GenBank/DDBJ whole genome shotgun (WGS) entry which is preliminary data.</text>
</comment>
<dbReference type="Proteomes" id="UP000652761">
    <property type="component" value="Unassembled WGS sequence"/>
</dbReference>
<proteinExistence type="predicted"/>
<accession>A0A843U7K8</accession>
<evidence type="ECO:0000256" key="1">
    <source>
        <dbReference type="SAM" id="MobiDB-lite"/>
    </source>
</evidence>
<dbReference type="PANTHER" id="PTHR33240:SF15">
    <property type="entry name" value="GAG-PRO-LIKE PROTEIN"/>
    <property type="match status" value="1"/>
</dbReference>
<dbReference type="CDD" id="cd00303">
    <property type="entry name" value="retropepsin_like"/>
    <property type="match status" value="1"/>
</dbReference>
<evidence type="ECO:0000313" key="4">
    <source>
        <dbReference type="Proteomes" id="UP000652761"/>
    </source>
</evidence>
<dbReference type="PROSITE" id="PS00141">
    <property type="entry name" value="ASP_PROTEASE"/>
    <property type="match status" value="1"/>
</dbReference>
<feature type="non-terminal residue" evidence="3">
    <location>
        <position position="898"/>
    </location>
</feature>
<organism evidence="3 4">
    <name type="scientific">Colocasia esculenta</name>
    <name type="common">Wild taro</name>
    <name type="synonym">Arum esculentum</name>
    <dbReference type="NCBI Taxonomy" id="4460"/>
    <lineage>
        <taxon>Eukaryota</taxon>
        <taxon>Viridiplantae</taxon>
        <taxon>Streptophyta</taxon>
        <taxon>Embryophyta</taxon>
        <taxon>Tracheophyta</taxon>
        <taxon>Spermatophyta</taxon>
        <taxon>Magnoliopsida</taxon>
        <taxon>Liliopsida</taxon>
        <taxon>Araceae</taxon>
        <taxon>Aroideae</taxon>
        <taxon>Colocasieae</taxon>
        <taxon>Colocasia</taxon>
    </lineage>
</organism>
<dbReference type="GO" id="GO:0004190">
    <property type="term" value="F:aspartic-type endopeptidase activity"/>
    <property type="evidence" value="ECO:0007669"/>
    <property type="project" value="InterPro"/>
</dbReference>
<dbReference type="OrthoDB" id="1937476at2759"/>
<protein>
    <recommendedName>
        <fullName evidence="2">G-patch domain-containing protein</fullName>
    </recommendedName>
</protein>
<feature type="domain" description="G-patch" evidence="2">
    <location>
        <begin position="330"/>
        <end position="376"/>
    </location>
</feature>
<feature type="compositionally biased region" description="Polar residues" evidence="1">
    <location>
        <begin position="750"/>
        <end position="760"/>
    </location>
</feature>
<dbReference type="InterPro" id="IPR000467">
    <property type="entry name" value="G_patch_dom"/>
</dbReference>
<dbReference type="InterPro" id="IPR001969">
    <property type="entry name" value="Aspartic_peptidase_AS"/>
</dbReference>
<dbReference type="AlphaFoldDB" id="A0A843U7K8"/>
<dbReference type="Gene3D" id="2.40.70.10">
    <property type="entry name" value="Acid Proteases"/>
    <property type="match status" value="1"/>
</dbReference>
<dbReference type="EMBL" id="NMUH01000288">
    <property type="protein sequence ID" value="MQL76259.1"/>
    <property type="molecule type" value="Genomic_DNA"/>
</dbReference>
<dbReference type="GO" id="GO:0006508">
    <property type="term" value="P:proteolysis"/>
    <property type="evidence" value="ECO:0007669"/>
    <property type="project" value="InterPro"/>
</dbReference>